<protein>
    <submittedName>
        <fullName evidence="1">Uncharacterized protein</fullName>
    </submittedName>
</protein>
<sequence>MITILAVMASLAALVLFVVLVWGIHADDRSREPHQGPRTEAEHLSRRLLIYARLRDPSEDSISGSEPDYDRWR</sequence>
<comment type="caution">
    <text evidence="1">The sequence shown here is derived from an EMBL/GenBank/DDBJ whole genome shotgun (WGS) entry which is preliminary data.</text>
</comment>
<dbReference type="Proteomes" id="UP000616724">
    <property type="component" value="Unassembled WGS sequence"/>
</dbReference>
<accession>A0A8J3RTZ3</accession>
<proteinExistence type="predicted"/>
<organism evidence="1 2">
    <name type="scientific">Planobispora longispora</name>
    <dbReference type="NCBI Taxonomy" id="28887"/>
    <lineage>
        <taxon>Bacteria</taxon>
        <taxon>Bacillati</taxon>
        <taxon>Actinomycetota</taxon>
        <taxon>Actinomycetes</taxon>
        <taxon>Streptosporangiales</taxon>
        <taxon>Streptosporangiaceae</taxon>
        <taxon>Planobispora</taxon>
    </lineage>
</organism>
<keyword evidence="2" id="KW-1185">Reference proteome</keyword>
<evidence type="ECO:0000313" key="1">
    <source>
        <dbReference type="EMBL" id="GIH79812.1"/>
    </source>
</evidence>
<reference evidence="1 2" key="1">
    <citation type="submission" date="2021-01" db="EMBL/GenBank/DDBJ databases">
        <title>Whole genome shotgun sequence of Planobispora longispora NBRC 13918.</title>
        <authorList>
            <person name="Komaki H."/>
            <person name="Tamura T."/>
        </authorList>
    </citation>
    <scope>NUCLEOTIDE SEQUENCE [LARGE SCALE GENOMIC DNA]</scope>
    <source>
        <strain evidence="1 2">NBRC 13918</strain>
    </source>
</reference>
<dbReference type="EMBL" id="BOOH01000052">
    <property type="protein sequence ID" value="GIH79812.1"/>
    <property type="molecule type" value="Genomic_DNA"/>
</dbReference>
<dbReference type="AlphaFoldDB" id="A0A8J3RTZ3"/>
<name>A0A8J3RTZ3_9ACTN</name>
<dbReference type="RefSeq" id="WP_377266432.1">
    <property type="nucleotide sequence ID" value="NZ_JBHMBU010000029.1"/>
</dbReference>
<evidence type="ECO:0000313" key="2">
    <source>
        <dbReference type="Proteomes" id="UP000616724"/>
    </source>
</evidence>
<gene>
    <name evidence="1" type="ORF">Plo01_62410</name>
</gene>